<name>A0ABS6EEW2_9CLOT</name>
<dbReference type="EMBL" id="JAHLQF010000001">
    <property type="protein sequence ID" value="MBU5483743.1"/>
    <property type="molecule type" value="Genomic_DNA"/>
</dbReference>
<evidence type="ECO:0000313" key="1">
    <source>
        <dbReference type="EMBL" id="MBU5483743.1"/>
    </source>
</evidence>
<proteinExistence type="predicted"/>
<gene>
    <name evidence="1" type="ORF">KQI86_05325</name>
</gene>
<organism evidence="1 2">
    <name type="scientific">Clostridium mobile</name>
    <dbReference type="NCBI Taxonomy" id="2841512"/>
    <lineage>
        <taxon>Bacteria</taxon>
        <taxon>Bacillati</taxon>
        <taxon>Bacillota</taxon>
        <taxon>Clostridia</taxon>
        <taxon>Eubacteriales</taxon>
        <taxon>Clostridiaceae</taxon>
        <taxon>Clostridium</taxon>
    </lineage>
</organism>
<reference evidence="1 2" key="1">
    <citation type="submission" date="2021-06" db="EMBL/GenBank/DDBJ databases">
        <authorList>
            <person name="Sun Q."/>
            <person name="Li D."/>
        </authorList>
    </citation>
    <scope>NUCLEOTIDE SEQUENCE [LARGE SCALE GENOMIC DNA]</scope>
    <source>
        <strain evidence="1 2">MSJ-11</strain>
    </source>
</reference>
<dbReference type="Proteomes" id="UP000726170">
    <property type="component" value="Unassembled WGS sequence"/>
</dbReference>
<dbReference type="Pfam" id="PF14094">
    <property type="entry name" value="DUF4272"/>
    <property type="match status" value="1"/>
</dbReference>
<sequence>MRNCAIYSSYFDLDELYEIISNIYKSKTIRINEDKSKISVINNKLFSKSANSFNIMISKTDPDKFFRYINGMYNFYAQVPAKNNDIKQKLLIKITTLNMVIGIESEKDISEEFYKELLTISKKLDGIIFWGSREMLNSDGKLILDLDGNSEIEDFVVTAHTSHLDRNLKIIDSGIKRKERSEKILLEKNIPFIEHLPPIVGDEDAKIRTKEEVVKRAVALCIVALKGECQLSGEDINVEKEIISTVISIFNAQDYFSPDEIEFINNDNPKEEDSIQFAWRYECLWTLLWALGFIEKLEYPDKICDVAKSVSILKNFEDFNEFLNKSNLRSKEEILDEADLIYRYDWACVNARIKGRQAPSELDSGVVSERHKTLNWLINYMDDEWDDVGTDT</sequence>
<dbReference type="RefSeq" id="WP_216438098.1">
    <property type="nucleotide sequence ID" value="NZ_JAHLQF010000001.1"/>
</dbReference>
<keyword evidence="2" id="KW-1185">Reference proteome</keyword>
<evidence type="ECO:0000313" key="2">
    <source>
        <dbReference type="Proteomes" id="UP000726170"/>
    </source>
</evidence>
<protein>
    <submittedName>
        <fullName evidence="1">DUF4272 domain-containing protein</fullName>
    </submittedName>
</protein>
<dbReference type="InterPro" id="IPR025368">
    <property type="entry name" value="DUF4272"/>
</dbReference>
<comment type="caution">
    <text evidence="1">The sequence shown here is derived from an EMBL/GenBank/DDBJ whole genome shotgun (WGS) entry which is preliminary data.</text>
</comment>
<accession>A0ABS6EEW2</accession>